<evidence type="ECO:0000256" key="1">
    <source>
        <dbReference type="SAM" id="MobiDB-lite"/>
    </source>
</evidence>
<comment type="caution">
    <text evidence="2">The sequence shown here is derived from an EMBL/GenBank/DDBJ whole genome shotgun (WGS) entry which is preliminary data.</text>
</comment>
<evidence type="ECO:0000313" key="3">
    <source>
        <dbReference type="Proteomes" id="UP000823388"/>
    </source>
</evidence>
<protein>
    <submittedName>
        <fullName evidence="2">Uncharacterized protein</fullName>
    </submittedName>
</protein>
<organism evidence="2 3">
    <name type="scientific">Panicum virgatum</name>
    <name type="common">Blackwell switchgrass</name>
    <dbReference type="NCBI Taxonomy" id="38727"/>
    <lineage>
        <taxon>Eukaryota</taxon>
        <taxon>Viridiplantae</taxon>
        <taxon>Streptophyta</taxon>
        <taxon>Embryophyta</taxon>
        <taxon>Tracheophyta</taxon>
        <taxon>Spermatophyta</taxon>
        <taxon>Magnoliopsida</taxon>
        <taxon>Liliopsida</taxon>
        <taxon>Poales</taxon>
        <taxon>Poaceae</taxon>
        <taxon>PACMAD clade</taxon>
        <taxon>Panicoideae</taxon>
        <taxon>Panicodae</taxon>
        <taxon>Paniceae</taxon>
        <taxon>Panicinae</taxon>
        <taxon>Panicum</taxon>
        <taxon>Panicum sect. Hiantes</taxon>
    </lineage>
</organism>
<dbReference type="Proteomes" id="UP000823388">
    <property type="component" value="Chromosome 4N"/>
</dbReference>
<feature type="compositionally biased region" description="Polar residues" evidence="1">
    <location>
        <begin position="1"/>
        <end position="11"/>
    </location>
</feature>
<sequence>MHSYSRSTNSARKGGKRKPLQAIPRVPRWSRHGRSPLRTFPFLQFLPSPSPSPSVVSLLCCLRPFTVHTSPDHHPDRDCRRKPRGRRPPHLLASGDRPEVNIPSSIVLWPLGCLHLSDSALPLIPPTRLGQFRSSQFCRVVAKVVPI</sequence>
<name>A0A8T0T0G2_PANVG</name>
<dbReference type="EMBL" id="CM029044">
    <property type="protein sequence ID" value="KAG2604570.1"/>
    <property type="molecule type" value="Genomic_DNA"/>
</dbReference>
<proteinExistence type="predicted"/>
<keyword evidence="3" id="KW-1185">Reference proteome</keyword>
<reference evidence="2" key="1">
    <citation type="submission" date="2020-05" db="EMBL/GenBank/DDBJ databases">
        <title>WGS assembly of Panicum virgatum.</title>
        <authorList>
            <person name="Lovell J.T."/>
            <person name="Jenkins J."/>
            <person name="Shu S."/>
            <person name="Juenger T.E."/>
            <person name="Schmutz J."/>
        </authorList>
    </citation>
    <scope>NUCLEOTIDE SEQUENCE</scope>
    <source>
        <strain evidence="2">AP13</strain>
    </source>
</reference>
<feature type="compositionally biased region" description="Basic residues" evidence="1">
    <location>
        <begin position="80"/>
        <end position="89"/>
    </location>
</feature>
<accession>A0A8T0T0G2</accession>
<feature type="region of interest" description="Disordered" evidence="1">
    <location>
        <begin position="66"/>
        <end position="96"/>
    </location>
</feature>
<feature type="region of interest" description="Disordered" evidence="1">
    <location>
        <begin position="1"/>
        <end position="30"/>
    </location>
</feature>
<dbReference type="AlphaFoldDB" id="A0A8T0T0G2"/>
<feature type="compositionally biased region" description="Basic and acidic residues" evidence="1">
    <location>
        <begin position="70"/>
        <end position="79"/>
    </location>
</feature>
<gene>
    <name evidence="2" type="ORF">PVAP13_4NG094688</name>
</gene>
<evidence type="ECO:0000313" key="2">
    <source>
        <dbReference type="EMBL" id="KAG2604570.1"/>
    </source>
</evidence>